<proteinExistence type="predicted"/>
<sequence length="440" mass="48072">MKVNVTPKEISDGGWFATLNKVPEPRVLNTDIETEWLVIGGGWVGISAARRLAELNHEDRVVLVDAGRIGNNAAGRCAGFAIDLAHNPRAKNFADNEKGNIEESLVNREGIRYLTDAVEEYNIECDWSPEGKIHSAATSHGEACLKSFANALDRIGESYEWYNAAKMQEITGSHHYHLGLFAPGTILMQPAALLRGLQDNLPENVTVYENTPIIEVNYGKDSHVCLTKSGKIKTKKVILANNGWLSYFGFFTGRAIPIYTYASMTRQLTAEELSRLGGRKTFGLIPADPFGTTVRKTADNRLFIRNVYRYVRDFITTESDVAGAKERHQISFDARFPAISNIGFQYTWGGALCLSQNSGGTVFGELASGVFGAGFCNGTGLAKGAIYGKAIAELASGKSSRTIDILNSRVKPGPTLPRFILEAGVRINTAYRFHKAGPEA</sequence>
<evidence type="ECO:0000313" key="3">
    <source>
        <dbReference type="EMBL" id="OXY83197.1"/>
    </source>
</evidence>
<comment type="caution">
    <text evidence="3">The sequence shown here is derived from an EMBL/GenBank/DDBJ whole genome shotgun (WGS) entry which is preliminary data.</text>
</comment>
<keyword evidence="4" id="KW-1185">Reference proteome</keyword>
<dbReference type="RefSeq" id="WP_094199972.1">
    <property type="nucleotide sequence ID" value="NZ_NBIM01000001.1"/>
</dbReference>
<organism evidence="3 4">
    <name type="scientific">Oceanimonas doudoroffii</name>
    <dbReference type="NCBI Taxonomy" id="84158"/>
    <lineage>
        <taxon>Bacteria</taxon>
        <taxon>Pseudomonadati</taxon>
        <taxon>Pseudomonadota</taxon>
        <taxon>Gammaproteobacteria</taxon>
        <taxon>Aeromonadales</taxon>
        <taxon>Aeromonadaceae</taxon>
        <taxon>Oceanimonas</taxon>
    </lineage>
</organism>
<dbReference type="OrthoDB" id="311718at2"/>
<dbReference type="PANTHER" id="PTHR13847:SF281">
    <property type="entry name" value="FAD DEPENDENT OXIDOREDUCTASE DOMAIN-CONTAINING PROTEIN"/>
    <property type="match status" value="1"/>
</dbReference>
<dbReference type="GO" id="GO:0005737">
    <property type="term" value="C:cytoplasm"/>
    <property type="evidence" value="ECO:0007669"/>
    <property type="project" value="TreeGrafter"/>
</dbReference>
<dbReference type="Gene3D" id="3.30.9.10">
    <property type="entry name" value="D-Amino Acid Oxidase, subunit A, domain 2"/>
    <property type="match status" value="1"/>
</dbReference>
<evidence type="ECO:0000256" key="1">
    <source>
        <dbReference type="ARBA" id="ARBA00023002"/>
    </source>
</evidence>
<dbReference type="InterPro" id="IPR036188">
    <property type="entry name" value="FAD/NAD-bd_sf"/>
</dbReference>
<dbReference type="Gene3D" id="3.50.50.60">
    <property type="entry name" value="FAD/NAD(P)-binding domain"/>
    <property type="match status" value="1"/>
</dbReference>
<dbReference type="SUPFAM" id="SSF51905">
    <property type="entry name" value="FAD/NAD(P)-binding domain"/>
    <property type="match status" value="1"/>
</dbReference>
<keyword evidence="1" id="KW-0560">Oxidoreductase</keyword>
<protein>
    <submittedName>
        <fullName evidence="3">FAD-dependent oxidoreductase</fullName>
    </submittedName>
</protein>
<accession>A0A233RIH5</accession>
<reference evidence="3 4" key="1">
    <citation type="submission" date="2017-08" db="EMBL/GenBank/DDBJ databases">
        <title>A Genome Sequence of Oceanimonas doudoroffii ATCC 27123T.</title>
        <authorList>
            <person name="Brennan M.A."/>
            <person name="Maclea K.S."/>
            <person name="Mcclelland W.D."/>
            <person name="Trachtenberg A.M."/>
        </authorList>
    </citation>
    <scope>NUCLEOTIDE SEQUENCE [LARGE SCALE GENOMIC DNA]</scope>
    <source>
        <strain evidence="3 4">ATCC 27123</strain>
    </source>
</reference>
<evidence type="ECO:0000313" key="4">
    <source>
        <dbReference type="Proteomes" id="UP000242757"/>
    </source>
</evidence>
<evidence type="ECO:0000259" key="2">
    <source>
        <dbReference type="Pfam" id="PF01266"/>
    </source>
</evidence>
<dbReference type="PANTHER" id="PTHR13847">
    <property type="entry name" value="SARCOSINE DEHYDROGENASE-RELATED"/>
    <property type="match status" value="1"/>
</dbReference>
<dbReference type="Proteomes" id="UP000242757">
    <property type="component" value="Unassembled WGS sequence"/>
</dbReference>
<name>A0A233RIH5_9GAMM</name>
<dbReference type="EMBL" id="NBIM01000001">
    <property type="protein sequence ID" value="OXY83197.1"/>
    <property type="molecule type" value="Genomic_DNA"/>
</dbReference>
<gene>
    <name evidence="3" type="ORF">B6S08_06795</name>
</gene>
<dbReference type="AlphaFoldDB" id="A0A233RIH5"/>
<feature type="domain" description="FAD dependent oxidoreductase" evidence="2">
    <location>
        <begin position="36"/>
        <end position="394"/>
    </location>
</feature>
<dbReference type="InterPro" id="IPR006076">
    <property type="entry name" value="FAD-dep_OxRdtase"/>
</dbReference>
<dbReference type="GO" id="GO:0016491">
    <property type="term" value="F:oxidoreductase activity"/>
    <property type="evidence" value="ECO:0007669"/>
    <property type="project" value="UniProtKB-KW"/>
</dbReference>
<dbReference type="Pfam" id="PF01266">
    <property type="entry name" value="DAO"/>
    <property type="match status" value="1"/>
</dbReference>